<keyword evidence="1" id="KW-1133">Transmembrane helix</keyword>
<sequence length="143" mass="16082">METLSERTAKNNKEDKMFKDILTSLRAIIAGYFFDVIGITLVTIAISFTPLKGAYWVYLILSIFFIVLGGYIASNVSKKYRLINSTVVGLIHILWALYRGGYVETTHILVKQILAVPLAVIGGMLSMKKNQLYVKSNKYNNLV</sequence>
<accession>A0ABS4IAP6</accession>
<name>A0ABS4IAP6_9BACL</name>
<comment type="caution">
    <text evidence="2">The sequence shown here is derived from an EMBL/GenBank/DDBJ whole genome shotgun (WGS) entry which is preliminary data.</text>
</comment>
<dbReference type="Proteomes" id="UP001519344">
    <property type="component" value="Unassembled WGS sequence"/>
</dbReference>
<keyword evidence="1" id="KW-0812">Transmembrane</keyword>
<feature type="transmembrane region" description="Helical" evidence="1">
    <location>
        <begin position="54"/>
        <end position="73"/>
    </location>
</feature>
<organism evidence="2 3">
    <name type="scientific">Paenibacillus aceris</name>
    <dbReference type="NCBI Taxonomy" id="869555"/>
    <lineage>
        <taxon>Bacteria</taxon>
        <taxon>Bacillati</taxon>
        <taxon>Bacillota</taxon>
        <taxon>Bacilli</taxon>
        <taxon>Bacillales</taxon>
        <taxon>Paenibacillaceae</taxon>
        <taxon>Paenibacillus</taxon>
    </lineage>
</organism>
<evidence type="ECO:0000256" key="1">
    <source>
        <dbReference type="SAM" id="Phobius"/>
    </source>
</evidence>
<keyword evidence="3" id="KW-1185">Reference proteome</keyword>
<protein>
    <submittedName>
        <fullName evidence="2">Membrane protein (TIGR04086 family)</fullName>
    </submittedName>
</protein>
<gene>
    <name evidence="2" type="ORF">J2Z65_006828</name>
</gene>
<feature type="transmembrane region" description="Helical" evidence="1">
    <location>
        <begin position="80"/>
        <end position="98"/>
    </location>
</feature>
<keyword evidence="1" id="KW-0472">Membrane</keyword>
<evidence type="ECO:0000313" key="2">
    <source>
        <dbReference type="EMBL" id="MBP1967556.1"/>
    </source>
</evidence>
<proteinExistence type="predicted"/>
<dbReference type="EMBL" id="JAGGKV010000036">
    <property type="protein sequence ID" value="MBP1967556.1"/>
    <property type="molecule type" value="Genomic_DNA"/>
</dbReference>
<feature type="transmembrane region" description="Helical" evidence="1">
    <location>
        <begin position="21"/>
        <end position="48"/>
    </location>
</feature>
<feature type="transmembrane region" description="Helical" evidence="1">
    <location>
        <begin position="110"/>
        <end position="127"/>
    </location>
</feature>
<evidence type="ECO:0000313" key="3">
    <source>
        <dbReference type="Proteomes" id="UP001519344"/>
    </source>
</evidence>
<dbReference type="RefSeq" id="WP_209856275.1">
    <property type="nucleotide sequence ID" value="NZ_JAGGKV010000036.1"/>
</dbReference>
<reference evidence="2 3" key="1">
    <citation type="submission" date="2021-03" db="EMBL/GenBank/DDBJ databases">
        <title>Genomic Encyclopedia of Type Strains, Phase IV (KMG-IV): sequencing the most valuable type-strain genomes for metagenomic binning, comparative biology and taxonomic classification.</title>
        <authorList>
            <person name="Goeker M."/>
        </authorList>
    </citation>
    <scope>NUCLEOTIDE SEQUENCE [LARGE SCALE GENOMIC DNA]</scope>
    <source>
        <strain evidence="2 3">DSM 24950</strain>
    </source>
</reference>